<name>A0A2Y9TX91_9GAMM</name>
<evidence type="ECO:0000313" key="8">
    <source>
        <dbReference type="Proteomes" id="UP000244908"/>
    </source>
</evidence>
<dbReference type="GO" id="GO:0015889">
    <property type="term" value="P:cobalamin transport"/>
    <property type="evidence" value="ECO:0007669"/>
    <property type="project" value="UniProtKB-UniRule"/>
</dbReference>
<dbReference type="PANTHER" id="PTHR42860:SF1">
    <property type="entry name" value="VITAMIN B12-BINDING PROTEIN"/>
    <property type="match status" value="1"/>
</dbReference>
<keyword evidence="3 5" id="KW-0574">Periplasm</keyword>
<dbReference type="CDD" id="cd01144">
    <property type="entry name" value="BtuF"/>
    <property type="match status" value="1"/>
</dbReference>
<sequence>MTARVLLEKYLTTPLLVVLTAVVLSMGTHRADAAPPRVISLAPHTTELAYAAGMGDELIAVSDYSDYPPDAKRLEKVASWQGINLERILALKPDLILAWRGGNPQKVLDQLSGFGISLFYSDPQTIQDIADNLNQLATYSPKPEVARQAAAKLLADRQALEQRYQRKGEPVRVFLQFSHQPLFTASGKTLQSEVISLCGGKNIFADSPAPWPQVSREQVLARKPQLIIIAGEQEKIKNVQTFWRGQLDIPVLSVPEDWFNRSGPRIIQAAEIICQKISEIPSIP</sequence>
<keyword evidence="2 5" id="KW-0732">Signal</keyword>
<evidence type="ECO:0000256" key="4">
    <source>
        <dbReference type="ARBA" id="ARBA00023157"/>
    </source>
</evidence>
<comment type="subunit">
    <text evidence="5">The complex is composed of two ATP-binding proteins (BtuD), two transmembrane proteins (BtuC) and a solute-binding protein (BtuF).</text>
</comment>
<dbReference type="HAMAP" id="MF_01000">
    <property type="entry name" value="BtuF"/>
    <property type="match status" value="1"/>
</dbReference>
<organism evidence="7 8">
    <name type="scientific">Limnobaculum parvum</name>
    <dbReference type="NCBI Taxonomy" id="2172103"/>
    <lineage>
        <taxon>Bacteria</taxon>
        <taxon>Pseudomonadati</taxon>
        <taxon>Pseudomonadota</taxon>
        <taxon>Gammaproteobacteria</taxon>
        <taxon>Enterobacterales</taxon>
        <taxon>Budviciaceae</taxon>
        <taxon>Limnobaculum</taxon>
    </lineage>
</organism>
<feature type="site" description="Important for BtuC binding" evidence="5">
    <location>
        <position position="217"/>
    </location>
</feature>
<keyword evidence="4 5" id="KW-1015">Disulfide bond</keyword>
<dbReference type="InterPro" id="IPR054828">
    <property type="entry name" value="Vit_B12_bind_prot"/>
</dbReference>
<keyword evidence="1 5" id="KW-0813">Transport</keyword>
<dbReference type="InterPro" id="IPR023544">
    <property type="entry name" value="ABC_transptr_vit_B12-bd"/>
</dbReference>
<comment type="caution">
    <text evidence="5">Lacks conserved residue(s) required for the propagation of feature annotation.</text>
</comment>
<keyword evidence="8" id="KW-1185">Reference proteome</keyword>
<feature type="domain" description="Fe/B12 periplasmic-binding" evidence="6">
    <location>
        <begin position="37"/>
        <end position="284"/>
    </location>
</feature>
<evidence type="ECO:0000256" key="1">
    <source>
        <dbReference type="ARBA" id="ARBA00022448"/>
    </source>
</evidence>
<dbReference type="NCBIfam" id="NF002894">
    <property type="entry name" value="PRK03379.1"/>
    <property type="match status" value="1"/>
</dbReference>
<accession>A0A2Y9TX91</accession>
<comment type="similarity">
    <text evidence="5">Belongs to the BtuF family.</text>
</comment>
<dbReference type="PANTHER" id="PTHR42860">
    <property type="entry name" value="VITAMIN B12-BINDING PROTEIN"/>
    <property type="match status" value="1"/>
</dbReference>
<dbReference type="SUPFAM" id="SSF53807">
    <property type="entry name" value="Helical backbone' metal receptor"/>
    <property type="match status" value="1"/>
</dbReference>
<evidence type="ECO:0000259" key="6">
    <source>
        <dbReference type="PROSITE" id="PS50983"/>
    </source>
</evidence>
<evidence type="ECO:0000256" key="2">
    <source>
        <dbReference type="ARBA" id="ARBA00022729"/>
    </source>
</evidence>
<dbReference type="AlphaFoldDB" id="A0A2Y9TX91"/>
<dbReference type="InterPro" id="IPR002491">
    <property type="entry name" value="ABC_transptr_periplasmic_BD"/>
</dbReference>
<dbReference type="InterPro" id="IPR051030">
    <property type="entry name" value="Vitamin_B12-ABC_binding"/>
</dbReference>
<dbReference type="PROSITE" id="PS50983">
    <property type="entry name" value="FE_B12_PBP"/>
    <property type="match status" value="1"/>
</dbReference>
<evidence type="ECO:0000313" key="7">
    <source>
        <dbReference type="EMBL" id="AWH88044.1"/>
    </source>
</evidence>
<feature type="site" description="Important for BtuC binding" evidence="5">
    <location>
        <position position="86"/>
    </location>
</feature>
<dbReference type="Pfam" id="PF01497">
    <property type="entry name" value="Peripla_BP_2"/>
    <property type="match status" value="1"/>
</dbReference>
<dbReference type="GO" id="GO:0042597">
    <property type="term" value="C:periplasmic space"/>
    <property type="evidence" value="ECO:0007669"/>
    <property type="project" value="UniProtKB-SubCell"/>
</dbReference>
<comment type="function">
    <text evidence="5">Part of the ABC transporter complex BtuCDF involved in vitamin B12 import. Binds vitamin B12 and delivers it to the periplasmic surface of BtuC.</text>
</comment>
<dbReference type="GO" id="GO:0031419">
    <property type="term" value="F:cobalamin binding"/>
    <property type="evidence" value="ECO:0007669"/>
    <property type="project" value="InterPro"/>
</dbReference>
<feature type="binding site" evidence="5">
    <location>
        <position position="64"/>
    </location>
    <ligand>
        <name>cyanocob(III)alamin</name>
        <dbReference type="ChEBI" id="CHEBI:17439"/>
    </ligand>
</feature>
<dbReference type="OrthoDB" id="6495095at2"/>
<dbReference type="EMBL" id="CP029185">
    <property type="protein sequence ID" value="AWH88044.1"/>
    <property type="molecule type" value="Genomic_DNA"/>
</dbReference>
<dbReference type="KEGG" id="lpv:HYN51_05415"/>
<gene>
    <name evidence="5" type="primary">btuF</name>
    <name evidence="7" type="ORF">HYN51_05415</name>
</gene>
<dbReference type="Proteomes" id="UP000244908">
    <property type="component" value="Chromosome"/>
</dbReference>
<protein>
    <recommendedName>
        <fullName evidence="5">Vitamin B12-binding protein</fullName>
    </recommendedName>
</protein>
<dbReference type="Gene3D" id="3.40.50.1980">
    <property type="entry name" value="Nitrogenase molybdenum iron protein domain"/>
    <property type="match status" value="2"/>
</dbReference>
<dbReference type="NCBIfam" id="NF038402">
    <property type="entry name" value="TroA_like"/>
    <property type="match status" value="1"/>
</dbReference>
<reference evidence="7 8" key="1">
    <citation type="journal article" date="2019" name="Int. J. Syst. Evol. Microbiol.">
        <title>Limnobaculum parvum gen. nov., sp. nov., isolated from a freshwater lake.</title>
        <authorList>
            <person name="Baek C."/>
            <person name="Shin S.K."/>
            <person name="Yi H."/>
        </authorList>
    </citation>
    <scope>NUCLEOTIDE SEQUENCE [LARGE SCALE GENOMIC DNA]</scope>
    <source>
        <strain evidence="7 8">HYN0051</strain>
    </source>
</reference>
<evidence type="ECO:0000256" key="5">
    <source>
        <dbReference type="HAMAP-Rule" id="MF_01000"/>
    </source>
</evidence>
<evidence type="ECO:0000256" key="3">
    <source>
        <dbReference type="ARBA" id="ARBA00022764"/>
    </source>
</evidence>
<proteinExistence type="inferred from homology"/>
<comment type="subcellular location">
    <subcellularLocation>
        <location evidence="5">Periplasm</location>
    </subcellularLocation>
</comment>
<feature type="disulfide bond" evidence="5">
    <location>
        <begin position="198"/>
        <end position="274"/>
    </location>
</feature>